<feature type="chain" id="PRO_5038920356" description="Beta-microseminoprotein" evidence="5">
    <location>
        <begin position="20"/>
        <end position="106"/>
    </location>
</feature>
<keyword evidence="7" id="KW-1185">Reference proteome</keyword>
<dbReference type="AlphaFoldDB" id="A0A9D3Q7N2"/>
<proteinExistence type="inferred from homology"/>
<dbReference type="Pfam" id="PF05825">
    <property type="entry name" value="PSP94"/>
    <property type="match status" value="1"/>
</dbReference>
<evidence type="ECO:0000256" key="3">
    <source>
        <dbReference type="ARBA" id="ARBA00022525"/>
    </source>
</evidence>
<dbReference type="InterPro" id="IPR008735">
    <property type="entry name" value="PSP94"/>
</dbReference>
<dbReference type="GO" id="GO:0005576">
    <property type="term" value="C:extracellular region"/>
    <property type="evidence" value="ECO:0007669"/>
    <property type="project" value="UniProtKB-SubCell"/>
</dbReference>
<reference evidence="6" key="1">
    <citation type="submission" date="2021-01" db="EMBL/GenBank/DDBJ databases">
        <authorList>
            <person name="Zahm M."/>
            <person name="Roques C."/>
            <person name="Cabau C."/>
            <person name="Klopp C."/>
            <person name="Donnadieu C."/>
            <person name="Jouanno E."/>
            <person name="Lampietro C."/>
            <person name="Louis A."/>
            <person name="Herpin A."/>
            <person name="Echchiki A."/>
            <person name="Berthelot C."/>
            <person name="Parey E."/>
            <person name="Roest-Crollius H."/>
            <person name="Braasch I."/>
            <person name="Postlethwait J."/>
            <person name="Bobe J."/>
            <person name="Montfort J."/>
            <person name="Bouchez O."/>
            <person name="Begum T."/>
            <person name="Mejri S."/>
            <person name="Adams A."/>
            <person name="Chen W.-J."/>
            <person name="Guiguen Y."/>
        </authorList>
    </citation>
    <scope>NUCLEOTIDE SEQUENCE</scope>
    <source>
        <strain evidence="6">YG-15Mar2019-1</strain>
        <tissue evidence="6">Brain</tissue>
    </source>
</reference>
<dbReference type="Proteomes" id="UP001046870">
    <property type="component" value="Chromosome 4"/>
</dbReference>
<evidence type="ECO:0000256" key="4">
    <source>
        <dbReference type="ARBA" id="ARBA00023157"/>
    </source>
</evidence>
<dbReference type="OrthoDB" id="6076852at2759"/>
<sequence length="106" mass="12302">MNCVAIALLLFAQIHLLHGACYRWILIPGETHCQDRVDKTWHPIGSEWRNSRCQDCSCGECCDAYMTPRKIPDDCMMEFDREECKYKVFKKNDRTQSCPILVSVGK</sequence>
<comment type="caution">
    <text evidence="6">The sequence shown here is derived from an EMBL/GenBank/DDBJ whole genome shotgun (WGS) entry which is preliminary data.</text>
</comment>
<protein>
    <recommendedName>
        <fullName evidence="8">Beta-microseminoprotein</fullName>
    </recommendedName>
</protein>
<evidence type="ECO:0000256" key="5">
    <source>
        <dbReference type="SAM" id="SignalP"/>
    </source>
</evidence>
<dbReference type="Gene3D" id="2.60.40.1900">
    <property type="entry name" value="Beta-microseminoprotein (PSP94) domain"/>
    <property type="match status" value="1"/>
</dbReference>
<keyword evidence="5" id="KW-0732">Signal</keyword>
<accession>A0A9D3Q7N2</accession>
<comment type="subcellular location">
    <subcellularLocation>
        <location evidence="1">Secreted</location>
    </subcellularLocation>
</comment>
<dbReference type="PANTHER" id="PTHR10500">
    <property type="entry name" value="BETA-MICROSEMINOPROTEIN"/>
    <property type="match status" value="1"/>
</dbReference>
<keyword evidence="3" id="KW-0964">Secreted</keyword>
<keyword evidence="4" id="KW-1015">Disulfide bond</keyword>
<feature type="signal peptide" evidence="5">
    <location>
        <begin position="1"/>
        <end position="19"/>
    </location>
</feature>
<evidence type="ECO:0008006" key="8">
    <source>
        <dbReference type="Google" id="ProtNLM"/>
    </source>
</evidence>
<organism evidence="6 7">
    <name type="scientific">Megalops atlanticus</name>
    <name type="common">Tarpon</name>
    <name type="synonym">Clupea gigantea</name>
    <dbReference type="NCBI Taxonomy" id="7932"/>
    <lineage>
        <taxon>Eukaryota</taxon>
        <taxon>Metazoa</taxon>
        <taxon>Chordata</taxon>
        <taxon>Craniata</taxon>
        <taxon>Vertebrata</taxon>
        <taxon>Euteleostomi</taxon>
        <taxon>Actinopterygii</taxon>
        <taxon>Neopterygii</taxon>
        <taxon>Teleostei</taxon>
        <taxon>Elopiformes</taxon>
        <taxon>Megalopidae</taxon>
        <taxon>Megalops</taxon>
    </lineage>
</organism>
<dbReference type="EMBL" id="JAFDVH010000004">
    <property type="protein sequence ID" value="KAG7480739.1"/>
    <property type="molecule type" value="Genomic_DNA"/>
</dbReference>
<dbReference type="PANTHER" id="PTHR10500:SF7">
    <property type="entry name" value="BETA-MICROSEMINOPROTEIN"/>
    <property type="match status" value="1"/>
</dbReference>
<comment type="similarity">
    <text evidence="2">Belongs to the beta-microseminoprotein family.</text>
</comment>
<evidence type="ECO:0000313" key="7">
    <source>
        <dbReference type="Proteomes" id="UP001046870"/>
    </source>
</evidence>
<evidence type="ECO:0000256" key="2">
    <source>
        <dbReference type="ARBA" id="ARBA00010352"/>
    </source>
</evidence>
<name>A0A9D3Q7N2_MEGAT</name>
<evidence type="ECO:0000313" key="6">
    <source>
        <dbReference type="EMBL" id="KAG7480739.1"/>
    </source>
</evidence>
<evidence type="ECO:0000256" key="1">
    <source>
        <dbReference type="ARBA" id="ARBA00004613"/>
    </source>
</evidence>
<gene>
    <name evidence="6" type="ORF">MATL_G00059520</name>
</gene>